<dbReference type="AlphaFoldDB" id="A0A177IAG4"/>
<reference evidence="4" key="1">
    <citation type="submission" date="2016-02" db="EMBL/GenBank/DDBJ databases">
        <authorList>
            <person name="Kaur G."/>
            <person name="Nair G.R."/>
            <person name="Mayilraj S."/>
        </authorList>
    </citation>
    <scope>NUCLEOTIDE SEQUENCE [LARGE SCALE GENOMIC DNA]</scope>
    <source>
        <strain evidence="4">GA-15</strain>
    </source>
</reference>
<keyword evidence="4" id="KW-1185">Reference proteome</keyword>
<organism evidence="3 4">
    <name type="scientific">Corynebacterium stationis</name>
    <dbReference type="NCBI Taxonomy" id="1705"/>
    <lineage>
        <taxon>Bacteria</taxon>
        <taxon>Bacillati</taxon>
        <taxon>Actinomycetota</taxon>
        <taxon>Actinomycetes</taxon>
        <taxon>Mycobacteriales</taxon>
        <taxon>Corynebacteriaceae</taxon>
        <taxon>Corynebacterium</taxon>
    </lineage>
</organism>
<name>A0A177IAG4_9CORY</name>
<keyword evidence="2" id="KW-1133">Transmembrane helix</keyword>
<evidence type="ECO:0000256" key="2">
    <source>
        <dbReference type="SAM" id="Phobius"/>
    </source>
</evidence>
<dbReference type="OrthoDB" id="4408924at2"/>
<dbReference type="EMBL" id="LSTQ01000025">
    <property type="protein sequence ID" value="OAH25819.1"/>
    <property type="molecule type" value="Genomic_DNA"/>
</dbReference>
<dbReference type="Proteomes" id="UP000076947">
    <property type="component" value="Unassembled WGS sequence"/>
</dbReference>
<keyword evidence="2" id="KW-0812">Transmembrane</keyword>
<keyword evidence="2" id="KW-0472">Membrane</keyword>
<gene>
    <name evidence="3" type="ORF">AYJ05_10515</name>
</gene>
<accession>A0A177IAG4</accession>
<evidence type="ECO:0000313" key="3">
    <source>
        <dbReference type="EMBL" id="OAH25819.1"/>
    </source>
</evidence>
<dbReference type="RefSeq" id="WP_066840734.1">
    <property type="nucleotide sequence ID" value="NZ_LSTQ01000025.1"/>
</dbReference>
<feature type="transmembrane region" description="Helical" evidence="2">
    <location>
        <begin position="55"/>
        <end position="82"/>
    </location>
</feature>
<sequence length="237" mass="26177">MPTNNHPARDRRTHGHSPQAHMPRTLADITAPSSPNLPRAKETGFLGSRKNLRGIVAAGGIIGLHFIVGIGFLWPVVAAAAYGGVALLTPPKKQADPLPLTEPEQAHELEEVMYAQLRIINEMTSSAVQIKFWDMYEEIHWVLEHWQRFADSGAAKSSISNIIQQHIPDVMDAYLQVVGHDRDEHVEDIVGILDIFQQEAAGIRQAAEANSVSMLRERTLAVELQYGVMPVLKDTDG</sequence>
<proteinExistence type="predicted"/>
<dbReference type="STRING" id="1705.CA21670_06365"/>
<evidence type="ECO:0000256" key="1">
    <source>
        <dbReference type="SAM" id="MobiDB-lite"/>
    </source>
</evidence>
<comment type="caution">
    <text evidence="3">The sequence shown here is derived from an EMBL/GenBank/DDBJ whole genome shotgun (WGS) entry which is preliminary data.</text>
</comment>
<feature type="region of interest" description="Disordered" evidence="1">
    <location>
        <begin position="1"/>
        <end position="42"/>
    </location>
</feature>
<evidence type="ECO:0000313" key="4">
    <source>
        <dbReference type="Proteomes" id="UP000076947"/>
    </source>
</evidence>
<protein>
    <submittedName>
        <fullName evidence="3">Uncharacterized protein</fullName>
    </submittedName>
</protein>